<evidence type="ECO:0000313" key="10">
    <source>
        <dbReference type="EMBL" id="RXJ72471.1"/>
    </source>
</evidence>
<evidence type="ECO:0000256" key="4">
    <source>
        <dbReference type="ARBA" id="ARBA00022741"/>
    </source>
</evidence>
<name>A0A4Q0YTY1_9GAMM</name>
<dbReference type="CDD" id="cd02022">
    <property type="entry name" value="DPCK"/>
    <property type="match status" value="1"/>
</dbReference>
<reference evidence="10 11" key="1">
    <citation type="submission" date="2017-10" db="EMBL/GenBank/DDBJ databases">
        <title>Nyctiphanis sp. nov., isolated from the stomach of the euphausiid Nyctiphanes simplex (Hansen, 1911) in the Gulf of California.</title>
        <authorList>
            <person name="Gomez-Gil B."/>
            <person name="Aguilar-Mendez M."/>
            <person name="Lopez-Cortes A."/>
            <person name="Gomez-Gutierrez J."/>
            <person name="Roque A."/>
            <person name="Lang E."/>
            <person name="Gonzalez-Castillo A."/>
        </authorList>
    </citation>
    <scope>NUCLEOTIDE SEQUENCE [LARGE SCALE GENOMIC DNA]</scope>
    <source>
        <strain evidence="10 11">CAIM 600</strain>
    </source>
</reference>
<dbReference type="SUPFAM" id="SSF52540">
    <property type="entry name" value="P-loop containing nucleoside triphosphate hydrolases"/>
    <property type="match status" value="1"/>
</dbReference>
<dbReference type="GO" id="GO:0004140">
    <property type="term" value="F:dephospho-CoA kinase activity"/>
    <property type="evidence" value="ECO:0007669"/>
    <property type="project" value="UniProtKB-UniRule"/>
</dbReference>
<dbReference type="RefSeq" id="WP_129123050.1">
    <property type="nucleotide sequence ID" value="NZ_PEIB01000020.1"/>
</dbReference>
<dbReference type="Pfam" id="PF01121">
    <property type="entry name" value="CoaE"/>
    <property type="match status" value="1"/>
</dbReference>
<evidence type="ECO:0000256" key="6">
    <source>
        <dbReference type="ARBA" id="ARBA00022840"/>
    </source>
</evidence>
<dbReference type="PANTHER" id="PTHR10695">
    <property type="entry name" value="DEPHOSPHO-COA KINASE-RELATED"/>
    <property type="match status" value="1"/>
</dbReference>
<dbReference type="AlphaFoldDB" id="A0A4Q0YTY1"/>
<dbReference type="GO" id="GO:0015937">
    <property type="term" value="P:coenzyme A biosynthetic process"/>
    <property type="evidence" value="ECO:0007669"/>
    <property type="project" value="UniProtKB-UniRule"/>
</dbReference>
<evidence type="ECO:0000256" key="3">
    <source>
        <dbReference type="ARBA" id="ARBA00022679"/>
    </source>
</evidence>
<comment type="pathway">
    <text evidence="8">Cofactor biosynthesis; coenzyme A biosynthesis; CoA from (R)-pantothenate: step 5/5.</text>
</comment>
<dbReference type="UniPathway" id="UPA00241">
    <property type="reaction ID" value="UER00356"/>
</dbReference>
<comment type="similarity">
    <text evidence="1 8">Belongs to the CoaE family.</text>
</comment>
<keyword evidence="3 8" id="KW-0808">Transferase</keyword>
<evidence type="ECO:0000256" key="8">
    <source>
        <dbReference type="HAMAP-Rule" id="MF_00376"/>
    </source>
</evidence>
<dbReference type="EC" id="2.7.1.24" evidence="8 9"/>
<dbReference type="FunFam" id="3.40.50.300:FF:000518">
    <property type="entry name" value="Dephospho-CoA kinase"/>
    <property type="match status" value="1"/>
</dbReference>
<dbReference type="InterPro" id="IPR001977">
    <property type="entry name" value="Depp_CoAkinase"/>
</dbReference>
<feature type="binding site" evidence="8">
    <location>
        <begin position="12"/>
        <end position="17"/>
    </location>
    <ligand>
        <name>ATP</name>
        <dbReference type="ChEBI" id="CHEBI:30616"/>
    </ligand>
</feature>
<keyword evidence="11" id="KW-1185">Reference proteome</keyword>
<gene>
    <name evidence="8" type="primary">coaE</name>
    <name evidence="10" type="ORF">CS022_15545</name>
</gene>
<keyword evidence="5 8" id="KW-0418">Kinase</keyword>
<comment type="caution">
    <text evidence="10">The sequence shown here is derived from an EMBL/GenBank/DDBJ whole genome shotgun (WGS) entry which is preliminary data.</text>
</comment>
<evidence type="ECO:0000256" key="1">
    <source>
        <dbReference type="ARBA" id="ARBA00009018"/>
    </source>
</evidence>
<dbReference type="EMBL" id="PEIB01000020">
    <property type="protein sequence ID" value="RXJ72471.1"/>
    <property type="molecule type" value="Genomic_DNA"/>
</dbReference>
<dbReference type="GO" id="GO:0005524">
    <property type="term" value="F:ATP binding"/>
    <property type="evidence" value="ECO:0007669"/>
    <property type="project" value="UniProtKB-UniRule"/>
</dbReference>
<evidence type="ECO:0000256" key="9">
    <source>
        <dbReference type="NCBIfam" id="TIGR00152"/>
    </source>
</evidence>
<dbReference type="PANTHER" id="PTHR10695:SF46">
    <property type="entry name" value="BIFUNCTIONAL COENZYME A SYNTHASE-RELATED"/>
    <property type="match status" value="1"/>
</dbReference>
<keyword evidence="4 8" id="KW-0547">Nucleotide-binding</keyword>
<comment type="function">
    <text evidence="8">Catalyzes the phosphorylation of the 3'-hydroxyl group of dephosphocoenzyme A to form coenzyme A.</text>
</comment>
<proteinExistence type="inferred from homology"/>
<comment type="subcellular location">
    <subcellularLocation>
        <location evidence="8">Cytoplasm</location>
    </subcellularLocation>
</comment>
<dbReference type="OrthoDB" id="9812943at2"/>
<comment type="catalytic activity">
    <reaction evidence="8">
        <text>3'-dephospho-CoA + ATP = ADP + CoA + H(+)</text>
        <dbReference type="Rhea" id="RHEA:18245"/>
        <dbReference type="ChEBI" id="CHEBI:15378"/>
        <dbReference type="ChEBI" id="CHEBI:30616"/>
        <dbReference type="ChEBI" id="CHEBI:57287"/>
        <dbReference type="ChEBI" id="CHEBI:57328"/>
        <dbReference type="ChEBI" id="CHEBI:456216"/>
        <dbReference type="EC" id="2.7.1.24"/>
    </reaction>
</comment>
<dbReference type="Proteomes" id="UP000290287">
    <property type="component" value="Unassembled WGS sequence"/>
</dbReference>
<dbReference type="PROSITE" id="PS51219">
    <property type="entry name" value="DPCK"/>
    <property type="match status" value="1"/>
</dbReference>
<accession>A0A4Q0YTY1</accession>
<keyword evidence="7 8" id="KW-0173">Coenzyme A biosynthesis</keyword>
<evidence type="ECO:0000256" key="7">
    <source>
        <dbReference type="ARBA" id="ARBA00022993"/>
    </source>
</evidence>
<evidence type="ECO:0000256" key="5">
    <source>
        <dbReference type="ARBA" id="ARBA00022777"/>
    </source>
</evidence>
<dbReference type="NCBIfam" id="TIGR00152">
    <property type="entry name" value="dephospho-CoA kinase"/>
    <property type="match status" value="1"/>
</dbReference>
<keyword evidence="6 8" id="KW-0067">ATP-binding</keyword>
<dbReference type="HAMAP" id="MF_00376">
    <property type="entry name" value="Dephospho_CoA_kinase"/>
    <property type="match status" value="1"/>
</dbReference>
<dbReference type="InterPro" id="IPR027417">
    <property type="entry name" value="P-loop_NTPase"/>
</dbReference>
<evidence type="ECO:0000256" key="2">
    <source>
        <dbReference type="ARBA" id="ARBA00022490"/>
    </source>
</evidence>
<organism evidence="10 11">
    <name type="scientific">Veronia nyctiphanis</name>
    <dbReference type="NCBI Taxonomy" id="1278244"/>
    <lineage>
        <taxon>Bacteria</taxon>
        <taxon>Pseudomonadati</taxon>
        <taxon>Pseudomonadota</taxon>
        <taxon>Gammaproteobacteria</taxon>
        <taxon>Vibrionales</taxon>
        <taxon>Vibrionaceae</taxon>
        <taxon>Veronia</taxon>
    </lineage>
</organism>
<sequence>MTYVIGLTGGIGSGKTTVSDLFAEQGVDVVDADIIARQVVEPGTEGLNKIADKFGSGMLTDEGTLNRSALREHIFSHPEDKEWLNQLLHPIIRQKMKDDCQQATSPYCLLVVPLLVENNLISLIDRLLVVDVSEETQIKRTVQRDGVSRQQVENILASQASRDARKKAADDLITNEDNSDTLKEQVVVLHNKYLTLATQEDGQ</sequence>
<dbReference type="GO" id="GO:0005737">
    <property type="term" value="C:cytoplasm"/>
    <property type="evidence" value="ECO:0007669"/>
    <property type="project" value="UniProtKB-SubCell"/>
</dbReference>
<protein>
    <recommendedName>
        <fullName evidence="8 9">Dephospho-CoA kinase</fullName>
        <ecNumber evidence="8 9">2.7.1.24</ecNumber>
    </recommendedName>
    <alternativeName>
        <fullName evidence="8">Dephosphocoenzyme A kinase</fullName>
    </alternativeName>
</protein>
<evidence type="ECO:0000313" key="11">
    <source>
        <dbReference type="Proteomes" id="UP000290287"/>
    </source>
</evidence>
<keyword evidence="2 8" id="KW-0963">Cytoplasm</keyword>
<dbReference type="Gene3D" id="3.40.50.300">
    <property type="entry name" value="P-loop containing nucleotide triphosphate hydrolases"/>
    <property type="match status" value="1"/>
</dbReference>